<organism evidence="2">
    <name type="scientific">uncultured beta proteobacterium</name>
    <dbReference type="NCBI Taxonomy" id="86027"/>
    <lineage>
        <taxon>Bacteria</taxon>
        <taxon>Pseudomonadati</taxon>
        <taxon>Pseudomonadota</taxon>
        <taxon>Betaproteobacteria</taxon>
        <taxon>environmental samples</taxon>
    </lineage>
</organism>
<dbReference type="EMBL" id="MW122879">
    <property type="protein sequence ID" value="QOV08968.1"/>
    <property type="molecule type" value="Genomic_DNA"/>
</dbReference>
<name>A0A871YDM9_9PROT</name>
<feature type="compositionally biased region" description="Low complexity" evidence="1">
    <location>
        <begin position="92"/>
        <end position="114"/>
    </location>
</feature>
<reference evidence="2" key="1">
    <citation type="submission" date="2020-10" db="EMBL/GenBank/DDBJ databases">
        <title>Diverse heliorhodopsins detected via functional metagenomics in peat lake Actinobacteria, Chloroflexi and Archaea.</title>
        <authorList>
            <person name="Chazan A."/>
            <person name="Rozenberg A."/>
            <person name="Tahan R."/>
            <person name="Mannen K."/>
            <person name="Nagata T."/>
            <person name="Yaish S."/>
            <person name="Larom S."/>
            <person name="Kandori H."/>
            <person name="Inoue K."/>
            <person name="Beja O."/>
            <person name="Pushkarev A."/>
        </authorList>
    </citation>
    <scope>NUCLEOTIDE SEQUENCE</scope>
</reference>
<sequence>MSEEANNTESSEQVIKGRSVFLVETTPAGIAVQTALLTEEGKLLNAPAIFPDVEYAFTQVDELKRLISAHFSQAARLGAQVAAQQAQANATPNEALADAAQDAASAPAAMANDDAQAEQEEAQGGSKTLDNIKKYVYSGLSHVANKIAPPSNTAVPAPENMPHIETLASNGLRKPRGAGKKSKSADGAGDV</sequence>
<protein>
    <recommendedName>
        <fullName evidence="3">PRTRC system protein E</fullName>
    </recommendedName>
</protein>
<accession>A0A871YDM9</accession>
<feature type="region of interest" description="Disordered" evidence="1">
    <location>
        <begin position="151"/>
        <end position="191"/>
    </location>
</feature>
<gene>
    <name evidence="2" type="ORF">HULAa45C8_00003</name>
</gene>
<proteinExistence type="predicted"/>
<feature type="compositionally biased region" description="Basic residues" evidence="1">
    <location>
        <begin position="173"/>
        <end position="182"/>
    </location>
</feature>
<evidence type="ECO:0008006" key="3">
    <source>
        <dbReference type="Google" id="ProtNLM"/>
    </source>
</evidence>
<feature type="region of interest" description="Disordered" evidence="1">
    <location>
        <begin position="92"/>
        <end position="127"/>
    </location>
</feature>
<dbReference type="AlphaFoldDB" id="A0A871YDM9"/>
<evidence type="ECO:0000313" key="2">
    <source>
        <dbReference type="EMBL" id="QOV08968.1"/>
    </source>
</evidence>
<evidence type="ECO:0000256" key="1">
    <source>
        <dbReference type="SAM" id="MobiDB-lite"/>
    </source>
</evidence>